<dbReference type="EC" id="2.3.2.27" evidence="4"/>
<evidence type="ECO:0000256" key="1">
    <source>
        <dbReference type="ARBA" id="ARBA00000900"/>
    </source>
</evidence>
<dbReference type="EMBL" id="JACXVP010000012">
    <property type="protein sequence ID" value="KAG5569593.1"/>
    <property type="molecule type" value="Genomic_DNA"/>
</dbReference>
<dbReference type="InterPro" id="IPR006016">
    <property type="entry name" value="UspA"/>
</dbReference>
<dbReference type="InterPro" id="IPR003613">
    <property type="entry name" value="Ubox_domain"/>
</dbReference>
<evidence type="ECO:0000256" key="11">
    <source>
        <dbReference type="PROSITE-ProRule" id="PRU10141"/>
    </source>
</evidence>
<dbReference type="InterPro" id="IPR008271">
    <property type="entry name" value="Ser/Thr_kinase_AS"/>
</dbReference>
<evidence type="ECO:0000259" key="14">
    <source>
        <dbReference type="PROSITE" id="PS51698"/>
    </source>
</evidence>
<dbReference type="PROSITE" id="PS51698">
    <property type="entry name" value="U_BOX"/>
    <property type="match status" value="1"/>
</dbReference>
<dbReference type="GO" id="GO:0004674">
    <property type="term" value="F:protein serine/threonine kinase activity"/>
    <property type="evidence" value="ECO:0007669"/>
    <property type="project" value="UniProtKB-KW"/>
</dbReference>
<evidence type="ECO:0000259" key="13">
    <source>
        <dbReference type="PROSITE" id="PS50011"/>
    </source>
</evidence>
<keyword evidence="10 11" id="KW-0067">ATP-binding</keyword>
<feature type="coiled-coil region" evidence="12">
    <location>
        <begin position="314"/>
        <end position="374"/>
    </location>
</feature>
<protein>
    <recommendedName>
        <fullName evidence="4">RING-type E3 ubiquitin transferase</fullName>
        <ecNumber evidence="4">2.3.2.27</ecNumber>
    </recommendedName>
</protein>
<organism evidence="15 16">
    <name type="scientific">Solanum commersonii</name>
    <name type="common">Commerson's wild potato</name>
    <name type="synonym">Commerson's nightshade</name>
    <dbReference type="NCBI Taxonomy" id="4109"/>
    <lineage>
        <taxon>Eukaryota</taxon>
        <taxon>Viridiplantae</taxon>
        <taxon>Streptophyta</taxon>
        <taxon>Embryophyta</taxon>
        <taxon>Tracheophyta</taxon>
        <taxon>Spermatophyta</taxon>
        <taxon>Magnoliopsida</taxon>
        <taxon>eudicotyledons</taxon>
        <taxon>Gunneridae</taxon>
        <taxon>Pentapetalae</taxon>
        <taxon>asterids</taxon>
        <taxon>lamiids</taxon>
        <taxon>Solanales</taxon>
        <taxon>Solanaceae</taxon>
        <taxon>Solanoideae</taxon>
        <taxon>Solaneae</taxon>
        <taxon>Solanum</taxon>
    </lineage>
</organism>
<evidence type="ECO:0000256" key="3">
    <source>
        <dbReference type="ARBA" id="ARBA00004906"/>
    </source>
</evidence>
<feature type="domain" description="Protein kinase" evidence="13">
    <location>
        <begin position="399"/>
        <end position="668"/>
    </location>
</feature>
<gene>
    <name evidence="15" type="ORF">H5410_059359</name>
</gene>
<dbReference type="SMART" id="SM00220">
    <property type="entry name" value="S_TKc"/>
    <property type="match status" value="1"/>
</dbReference>
<dbReference type="PANTHER" id="PTHR45647">
    <property type="entry name" value="OS02G0152300 PROTEIN"/>
    <property type="match status" value="1"/>
</dbReference>
<dbReference type="InterPro" id="IPR001245">
    <property type="entry name" value="Ser-Thr/Tyr_kinase_cat_dom"/>
</dbReference>
<dbReference type="GO" id="GO:0016567">
    <property type="term" value="P:protein ubiquitination"/>
    <property type="evidence" value="ECO:0007669"/>
    <property type="project" value="InterPro"/>
</dbReference>
<dbReference type="SMART" id="SM00504">
    <property type="entry name" value="Ubox"/>
    <property type="match status" value="1"/>
</dbReference>
<dbReference type="PROSITE" id="PS00107">
    <property type="entry name" value="PROTEIN_KINASE_ATP"/>
    <property type="match status" value="1"/>
</dbReference>
<dbReference type="SUPFAM" id="SSF56112">
    <property type="entry name" value="Protein kinase-like (PK-like)"/>
    <property type="match status" value="1"/>
</dbReference>
<dbReference type="PROSITE" id="PS00108">
    <property type="entry name" value="PROTEIN_KINASE_ST"/>
    <property type="match status" value="1"/>
</dbReference>
<evidence type="ECO:0000256" key="9">
    <source>
        <dbReference type="ARBA" id="ARBA00022786"/>
    </source>
</evidence>
<feature type="binding site" evidence="11">
    <location>
        <position position="426"/>
    </location>
    <ligand>
        <name>ATP</name>
        <dbReference type="ChEBI" id="CHEBI:30616"/>
    </ligand>
</feature>
<keyword evidence="16" id="KW-1185">Reference proteome</keyword>
<evidence type="ECO:0000313" key="15">
    <source>
        <dbReference type="EMBL" id="KAG5569593.1"/>
    </source>
</evidence>
<dbReference type="InterPro" id="IPR000719">
    <property type="entry name" value="Prot_kinase_dom"/>
</dbReference>
<evidence type="ECO:0000256" key="2">
    <source>
        <dbReference type="ARBA" id="ARBA00003861"/>
    </source>
</evidence>
<dbReference type="Gene3D" id="3.40.50.620">
    <property type="entry name" value="HUPs"/>
    <property type="match status" value="1"/>
</dbReference>
<dbReference type="InterPro" id="IPR051348">
    <property type="entry name" value="U-box_ubiquitin_ligases"/>
</dbReference>
<name>A0A9J5W2F1_SOLCO</name>
<dbReference type="PROSITE" id="PS50011">
    <property type="entry name" value="PROTEIN_KINASE_DOM"/>
    <property type="match status" value="1"/>
</dbReference>
<comment type="pathway">
    <text evidence="3">Protein modification; protein ubiquitination.</text>
</comment>
<dbReference type="PANTHER" id="PTHR45647:SF59">
    <property type="entry name" value="U-BOX DOMAIN-CONTAINING PROTEIN 34-LIKE ISOFORM X1"/>
    <property type="match status" value="1"/>
</dbReference>
<evidence type="ECO:0000313" key="16">
    <source>
        <dbReference type="Proteomes" id="UP000824120"/>
    </source>
</evidence>
<dbReference type="GO" id="GO:0005524">
    <property type="term" value="F:ATP binding"/>
    <property type="evidence" value="ECO:0007669"/>
    <property type="project" value="UniProtKB-UniRule"/>
</dbReference>
<evidence type="ECO:0000256" key="12">
    <source>
        <dbReference type="SAM" id="Coils"/>
    </source>
</evidence>
<dbReference type="Proteomes" id="UP000824120">
    <property type="component" value="Chromosome 12"/>
</dbReference>
<dbReference type="Pfam" id="PF04564">
    <property type="entry name" value="U-box"/>
    <property type="match status" value="1"/>
</dbReference>
<evidence type="ECO:0000256" key="4">
    <source>
        <dbReference type="ARBA" id="ARBA00012483"/>
    </source>
</evidence>
<evidence type="ECO:0000256" key="7">
    <source>
        <dbReference type="ARBA" id="ARBA00022741"/>
    </source>
</evidence>
<evidence type="ECO:0000256" key="6">
    <source>
        <dbReference type="ARBA" id="ARBA00022679"/>
    </source>
</evidence>
<dbReference type="InterPro" id="IPR017441">
    <property type="entry name" value="Protein_kinase_ATP_BS"/>
</dbReference>
<dbReference type="GO" id="GO:0061630">
    <property type="term" value="F:ubiquitin protein ligase activity"/>
    <property type="evidence" value="ECO:0007669"/>
    <property type="project" value="UniProtKB-EC"/>
</dbReference>
<reference evidence="15 16" key="1">
    <citation type="submission" date="2020-09" db="EMBL/GenBank/DDBJ databases">
        <title>De no assembly of potato wild relative species, Solanum commersonii.</title>
        <authorList>
            <person name="Cho K."/>
        </authorList>
    </citation>
    <scope>NUCLEOTIDE SEQUENCE [LARGE SCALE GENOMIC DNA]</scope>
    <source>
        <strain evidence="15">LZ3.2</strain>
        <tissue evidence="15">Leaf</tissue>
    </source>
</reference>
<dbReference type="OrthoDB" id="10064100at2759"/>
<keyword evidence="12" id="KW-0175">Coiled coil</keyword>
<evidence type="ECO:0000256" key="8">
    <source>
        <dbReference type="ARBA" id="ARBA00022777"/>
    </source>
</evidence>
<dbReference type="InterPro" id="IPR013083">
    <property type="entry name" value="Znf_RING/FYVE/PHD"/>
</dbReference>
<proteinExistence type="predicted"/>
<dbReference type="Pfam" id="PF00582">
    <property type="entry name" value="Usp"/>
    <property type="match status" value="1"/>
</dbReference>
<accession>A0A9J5W2F1</accession>
<dbReference type="SUPFAM" id="SSF57850">
    <property type="entry name" value="RING/U-box"/>
    <property type="match status" value="1"/>
</dbReference>
<keyword evidence="5" id="KW-0723">Serine/threonine-protein kinase</keyword>
<evidence type="ECO:0000256" key="5">
    <source>
        <dbReference type="ARBA" id="ARBA00022527"/>
    </source>
</evidence>
<evidence type="ECO:0000256" key="10">
    <source>
        <dbReference type="ARBA" id="ARBA00022840"/>
    </source>
</evidence>
<dbReference type="CDD" id="cd16655">
    <property type="entry name" value="RING-Ubox_WDSUB1-like"/>
    <property type="match status" value="1"/>
</dbReference>
<dbReference type="Gene3D" id="3.30.40.10">
    <property type="entry name" value="Zinc/RING finger domain, C3HC4 (zinc finger)"/>
    <property type="match status" value="1"/>
</dbReference>
<keyword evidence="6" id="KW-0808">Transferase</keyword>
<feature type="domain" description="U-box" evidence="14">
    <location>
        <begin position="687"/>
        <end position="760"/>
    </location>
</feature>
<dbReference type="Gene3D" id="3.30.200.20">
    <property type="entry name" value="Phosphorylase Kinase, domain 1"/>
    <property type="match status" value="1"/>
</dbReference>
<keyword evidence="9" id="KW-0833">Ubl conjugation pathway</keyword>
<keyword evidence="7 11" id="KW-0547">Nucleotide-binding</keyword>
<comment type="function">
    <text evidence="2">Functions as an E3 ubiquitin ligase.</text>
</comment>
<dbReference type="Pfam" id="PF07714">
    <property type="entry name" value="PK_Tyr_Ser-Thr"/>
    <property type="match status" value="1"/>
</dbReference>
<sequence length="765" mass="86097">MKVKVDGDTGVSPAPVNVTVAVAVKSEEGSGSQRAVKWAVEKLLPKANRFVLVHVMPTITTIPTPSGEYIPVDGLEANVVKLYTGDKRAKCEEIFIPFKILCKRKNVETLVLEGNNPATVLLKYVNDSGIKSLVLGSFSPSYFARKLKGSSVPSIILKHAPDCCDVYVVSSNKLMTNSLNPLLAAEGDLRTINKQQSSASSVSAGSVFHNRSSSVAASHLNSLEFVHGNSSSYVSPQHRTNRNLEDVTTGLEAVKGCHSSTYSEQLDIQDEVERLRLELQDTLAMYNQAFEDLTHSQNKVQLFSLQYLEESGKVNAAKKREENLRKIAAEEKEKHMEAEKEVEIARKLLSKEVYERQIAELKALQQSLEKKRIVDALLSSDGRYRRFTRGEIEVATDYFSESKMIGEGAYGKVYKGDLEHTPVAIKVLHSDASEKKEEFLKEVFLQAFAVEVLSQLHHPHIVLLLGACPENGCLAYEYMENGNLEDYILERNSKTLPWFSRFRILFEVACALAFLHNSKPEPVIHRDLKPGNILLDKNFVSKIGDVGLAKIISDIVPENATEYRNTVLAGTLGYMDPEYQRTGTLRPKSDLYAFGIIILQLLAARRPNGLIMKFENAINCNSLVDILDNSVPDWPWIEAEELARMALKCCNLRCRERPDLVTEVLPLLKRLAEYADMHTNEEKNLIRAPIPYLCPILQEVMEDPQIAADGYTYEHRAIKLWLDRYTVSPMTKQRLQHKLVTPNHTLRLAIQEWRSTFNIVQIEKN</sequence>
<comment type="caution">
    <text evidence="15">The sequence shown here is derived from an EMBL/GenBank/DDBJ whole genome shotgun (WGS) entry which is preliminary data.</text>
</comment>
<dbReference type="InterPro" id="IPR011009">
    <property type="entry name" value="Kinase-like_dom_sf"/>
</dbReference>
<keyword evidence="8" id="KW-0418">Kinase</keyword>
<dbReference type="AlphaFoldDB" id="A0A9J5W2F1"/>
<dbReference type="Gene3D" id="1.10.510.10">
    <property type="entry name" value="Transferase(Phosphotransferase) domain 1"/>
    <property type="match status" value="1"/>
</dbReference>
<dbReference type="SUPFAM" id="SSF52402">
    <property type="entry name" value="Adenine nucleotide alpha hydrolases-like"/>
    <property type="match status" value="1"/>
</dbReference>
<dbReference type="CDD" id="cd01989">
    <property type="entry name" value="USP_STK_Ubox_N"/>
    <property type="match status" value="1"/>
</dbReference>
<dbReference type="InterPro" id="IPR014729">
    <property type="entry name" value="Rossmann-like_a/b/a_fold"/>
</dbReference>
<comment type="catalytic activity">
    <reaction evidence="1">
        <text>S-ubiquitinyl-[E2 ubiquitin-conjugating enzyme]-L-cysteine + [acceptor protein]-L-lysine = [E2 ubiquitin-conjugating enzyme]-L-cysteine + N(6)-ubiquitinyl-[acceptor protein]-L-lysine.</text>
        <dbReference type="EC" id="2.3.2.27"/>
    </reaction>
</comment>